<dbReference type="GO" id="GO:0005886">
    <property type="term" value="C:plasma membrane"/>
    <property type="evidence" value="ECO:0007669"/>
    <property type="project" value="UniProtKB-SubCell"/>
</dbReference>
<keyword evidence="6" id="KW-0677">Repeat</keyword>
<keyword evidence="9 13" id="KW-0472">Membrane</keyword>
<keyword evidence="7 13" id="KW-1133">Transmembrane helix</keyword>
<dbReference type="NCBIfam" id="TIGR04265">
    <property type="entry name" value="bac_cardiolipin"/>
    <property type="match status" value="1"/>
</dbReference>
<evidence type="ECO:0000256" key="1">
    <source>
        <dbReference type="ARBA" id="ARBA00004651"/>
    </source>
</evidence>
<dbReference type="Gene3D" id="3.30.870.10">
    <property type="entry name" value="Endonuclease Chain A"/>
    <property type="match status" value="2"/>
</dbReference>
<dbReference type="InterPro" id="IPR027379">
    <property type="entry name" value="CLS_N"/>
</dbReference>
<dbReference type="GO" id="GO:0032049">
    <property type="term" value="P:cardiolipin biosynthetic process"/>
    <property type="evidence" value="ECO:0007669"/>
    <property type="project" value="UniProtKB-UniRule"/>
</dbReference>
<dbReference type="CDD" id="cd09163">
    <property type="entry name" value="PLDc_CLS_unchar2_2"/>
    <property type="match status" value="1"/>
</dbReference>
<evidence type="ECO:0000259" key="14">
    <source>
        <dbReference type="PROSITE" id="PS50035"/>
    </source>
</evidence>
<evidence type="ECO:0000256" key="13">
    <source>
        <dbReference type="SAM" id="Phobius"/>
    </source>
</evidence>
<dbReference type="CDD" id="cd09157">
    <property type="entry name" value="PLDc_CLS_unchar2_1"/>
    <property type="match status" value="1"/>
</dbReference>
<protein>
    <recommendedName>
        <fullName evidence="12">Cardiolipin synthase</fullName>
        <ecNumber evidence="12">2.7.8.-</ecNumber>
    </recommendedName>
</protein>
<dbReference type="AlphaFoldDB" id="A0A3N4U3L2"/>
<evidence type="ECO:0000256" key="11">
    <source>
        <dbReference type="ARBA" id="ARBA00023264"/>
    </source>
</evidence>
<evidence type="ECO:0000256" key="5">
    <source>
        <dbReference type="ARBA" id="ARBA00022692"/>
    </source>
</evidence>
<feature type="transmembrane region" description="Helical" evidence="13">
    <location>
        <begin position="38"/>
        <end position="59"/>
    </location>
</feature>
<dbReference type="PANTHER" id="PTHR21248">
    <property type="entry name" value="CARDIOLIPIN SYNTHASE"/>
    <property type="match status" value="1"/>
</dbReference>
<feature type="transmembrane region" description="Helical" evidence="13">
    <location>
        <begin position="12"/>
        <end position="31"/>
    </location>
</feature>
<comment type="caution">
    <text evidence="15">The sequence shown here is derived from an EMBL/GenBank/DDBJ whole genome shotgun (WGS) entry which is preliminary data.</text>
</comment>
<dbReference type="InterPro" id="IPR022924">
    <property type="entry name" value="Cardiolipin_synthase"/>
</dbReference>
<keyword evidence="16" id="KW-1185">Reference proteome</keyword>
<dbReference type="PANTHER" id="PTHR21248:SF22">
    <property type="entry name" value="PHOSPHOLIPASE D"/>
    <property type="match status" value="1"/>
</dbReference>
<dbReference type="GO" id="GO:0008808">
    <property type="term" value="F:cardiolipin synthase activity"/>
    <property type="evidence" value="ECO:0007669"/>
    <property type="project" value="UniProtKB-UniRule"/>
</dbReference>
<dbReference type="Pfam" id="PF13091">
    <property type="entry name" value="PLDc_2"/>
    <property type="match status" value="2"/>
</dbReference>
<evidence type="ECO:0000256" key="2">
    <source>
        <dbReference type="ARBA" id="ARBA00022475"/>
    </source>
</evidence>
<feature type="domain" description="PLD phosphodiesterase" evidence="14">
    <location>
        <begin position="215"/>
        <end position="242"/>
    </location>
</feature>
<sequence>MPVLGNDAWTLGALVASAIVAPFFMGHALLHKREPRSATLWLLVIAALPLAGSVLYLLFGVNRIERRARRLRASVHRAAAAAPAQAGGDAPPPVPPTFQGLAHLVESATGLPLTAGNAVEPLHGGAMAYPEMLRAIDEARHSIALASYIFDGQGIGSAFVDALVRAHRRGVAVRVLIDDVNVRLSRQTAYRALARERVPVASFNPPIVPARLHAVQLRNHRKLLLVDGRVGFTGGMNIHAPYWSPAAPQAAFRDLHFRIEGPVLEHLMLTFTRDWFDSADEWLGSSFWRSGSGCPAAWPAGDRDRRSSALARGIEAGPDDTIDRLLWTWSGALASAQHSVRIRTPYFVPETTLLTALSTAALRGVEVDLIVPQRCDHAFVGWASRASYAQVLEHGVRVFERPGPFDHTKLMLVDRQWVSLGSANWDARSLRLNFEFNLEVYDAALAARLEGDFFERRAESHPVTLAHWHARPLAARLRDHAARLFTPIL</sequence>
<dbReference type="InterPro" id="IPR025202">
    <property type="entry name" value="PLD-like_dom"/>
</dbReference>
<reference evidence="15 16" key="1">
    <citation type="submission" date="2018-11" db="EMBL/GenBank/DDBJ databases">
        <title>Genomic Encyclopedia of Type Strains, Phase IV (KMG-IV): sequencing the most valuable type-strain genomes for metagenomic binning, comparative biology and taxonomic classification.</title>
        <authorList>
            <person name="Goeker M."/>
        </authorList>
    </citation>
    <scope>NUCLEOTIDE SEQUENCE [LARGE SCALE GENOMIC DNA]</scope>
    <source>
        <strain evidence="15 16">DSM 101684</strain>
    </source>
</reference>
<dbReference type="EC" id="2.7.8.-" evidence="12"/>
<dbReference type="InterPro" id="IPR001736">
    <property type="entry name" value="PLipase_D/transphosphatidylase"/>
</dbReference>
<keyword evidence="5 13" id="KW-0812">Transmembrane</keyword>
<dbReference type="SMART" id="SM00155">
    <property type="entry name" value="PLDc"/>
    <property type="match status" value="2"/>
</dbReference>
<keyword evidence="10" id="KW-0594">Phospholipid biosynthesis</keyword>
<evidence type="ECO:0000256" key="3">
    <source>
        <dbReference type="ARBA" id="ARBA00022516"/>
    </source>
</evidence>
<name>A0A3N4U3L2_9BURK</name>
<evidence type="ECO:0000256" key="6">
    <source>
        <dbReference type="ARBA" id="ARBA00022737"/>
    </source>
</evidence>
<keyword evidence="11" id="KW-1208">Phospholipid metabolism</keyword>
<keyword evidence="8" id="KW-0443">Lipid metabolism</keyword>
<evidence type="ECO:0000256" key="12">
    <source>
        <dbReference type="NCBIfam" id="TIGR04265"/>
    </source>
</evidence>
<keyword evidence="2" id="KW-1003">Cell membrane</keyword>
<gene>
    <name evidence="15" type="ORF">EDC62_2158</name>
</gene>
<evidence type="ECO:0000313" key="16">
    <source>
        <dbReference type="Proteomes" id="UP000272193"/>
    </source>
</evidence>
<evidence type="ECO:0000256" key="7">
    <source>
        <dbReference type="ARBA" id="ARBA00022989"/>
    </source>
</evidence>
<comment type="subcellular location">
    <subcellularLocation>
        <location evidence="1">Cell membrane</location>
        <topology evidence="1">Multi-pass membrane protein</topology>
    </subcellularLocation>
</comment>
<dbReference type="Pfam" id="PF13396">
    <property type="entry name" value="PLDc_N"/>
    <property type="match status" value="1"/>
</dbReference>
<feature type="domain" description="PLD phosphodiesterase" evidence="14">
    <location>
        <begin position="402"/>
        <end position="429"/>
    </location>
</feature>
<evidence type="ECO:0000256" key="8">
    <source>
        <dbReference type="ARBA" id="ARBA00023098"/>
    </source>
</evidence>
<evidence type="ECO:0000256" key="10">
    <source>
        <dbReference type="ARBA" id="ARBA00023209"/>
    </source>
</evidence>
<dbReference type="PROSITE" id="PS50035">
    <property type="entry name" value="PLD"/>
    <property type="match status" value="2"/>
</dbReference>
<dbReference type="EMBL" id="RKQL01000005">
    <property type="protein sequence ID" value="RPE65032.1"/>
    <property type="molecule type" value="Genomic_DNA"/>
</dbReference>
<dbReference type="OrthoDB" id="9762009at2"/>
<evidence type="ECO:0000313" key="15">
    <source>
        <dbReference type="EMBL" id="RPE65032.1"/>
    </source>
</evidence>
<keyword evidence="3" id="KW-0444">Lipid biosynthesis</keyword>
<evidence type="ECO:0000256" key="4">
    <source>
        <dbReference type="ARBA" id="ARBA00022679"/>
    </source>
</evidence>
<evidence type="ECO:0000256" key="9">
    <source>
        <dbReference type="ARBA" id="ARBA00023136"/>
    </source>
</evidence>
<keyword evidence="4" id="KW-0808">Transferase</keyword>
<dbReference type="Proteomes" id="UP000272193">
    <property type="component" value="Unassembled WGS sequence"/>
</dbReference>
<proteinExistence type="predicted"/>
<organism evidence="15 16">
    <name type="scientific">Tibeticola sediminis</name>
    <dbReference type="NCBI Taxonomy" id="1917811"/>
    <lineage>
        <taxon>Bacteria</taxon>
        <taxon>Pseudomonadati</taxon>
        <taxon>Pseudomonadota</taxon>
        <taxon>Betaproteobacteria</taxon>
        <taxon>Burkholderiales</taxon>
        <taxon>Comamonadaceae</taxon>
        <taxon>Tibeticola</taxon>
    </lineage>
</organism>
<accession>A0A3N4U3L2</accession>
<dbReference type="SUPFAM" id="SSF56024">
    <property type="entry name" value="Phospholipase D/nuclease"/>
    <property type="match status" value="2"/>
</dbReference>
<dbReference type="RefSeq" id="WP_124223536.1">
    <property type="nucleotide sequence ID" value="NZ_RKQL01000005.1"/>
</dbReference>